<dbReference type="AlphaFoldDB" id="A0A8K0V9N4"/>
<feature type="signal peptide" evidence="7">
    <location>
        <begin position="1"/>
        <end position="21"/>
    </location>
</feature>
<keyword evidence="3 7" id="KW-0732">Signal</keyword>
<sequence>MNKCLLIVLAIMTSVSLSAQAGVIIGGTRIIFKSNKKETSLNVSNPDNAPYLIQSWVDTQAGQSAPFIITPPLFRLDGKQQNVLRVVRAGGDFPADREVMYWANFKSIPATSKQENVLQVAIKTRIKLIVRPDSLRQAPEELTDKLVWQRAAGSIKVNNPTPYYMNFQSVVVNQHSLKDVGWVAPFASKTFALPSGVGADAVTWRIISDYGAIGPEHHATL</sequence>
<dbReference type="InterPro" id="IPR016147">
    <property type="entry name" value="Pili_assmbl_chaperone_N"/>
</dbReference>
<evidence type="ECO:0000259" key="8">
    <source>
        <dbReference type="Pfam" id="PF00345"/>
    </source>
</evidence>
<comment type="subcellular location">
    <subcellularLocation>
        <location evidence="1">Periplasm</location>
    </subcellularLocation>
</comment>
<dbReference type="PANTHER" id="PTHR30251">
    <property type="entry name" value="PILUS ASSEMBLY CHAPERONE"/>
    <property type="match status" value="1"/>
</dbReference>
<evidence type="ECO:0000259" key="9">
    <source>
        <dbReference type="Pfam" id="PF02753"/>
    </source>
</evidence>
<keyword evidence="5" id="KW-0143">Chaperone</keyword>
<comment type="caution">
    <text evidence="10">The sequence shown here is derived from an EMBL/GenBank/DDBJ whole genome shotgun (WGS) entry which is preliminary data.</text>
</comment>
<protein>
    <submittedName>
        <fullName evidence="10">Molecular chaperone</fullName>
    </submittedName>
</protein>
<evidence type="ECO:0000256" key="3">
    <source>
        <dbReference type="ARBA" id="ARBA00022729"/>
    </source>
</evidence>
<dbReference type="GO" id="GO:0071555">
    <property type="term" value="P:cell wall organization"/>
    <property type="evidence" value="ECO:0007669"/>
    <property type="project" value="InterPro"/>
</dbReference>
<evidence type="ECO:0000256" key="5">
    <source>
        <dbReference type="ARBA" id="ARBA00023186"/>
    </source>
</evidence>
<proteinExistence type="inferred from homology"/>
<dbReference type="InterPro" id="IPR013783">
    <property type="entry name" value="Ig-like_fold"/>
</dbReference>
<keyword evidence="6" id="KW-0393">Immunoglobulin domain</keyword>
<dbReference type="Gene3D" id="2.60.40.10">
    <property type="entry name" value="Immunoglobulins"/>
    <property type="match status" value="2"/>
</dbReference>
<evidence type="ECO:0000313" key="11">
    <source>
        <dbReference type="Proteomes" id="UP000659047"/>
    </source>
</evidence>
<reference evidence="10" key="1">
    <citation type="submission" date="2021-01" db="EMBL/GenBank/DDBJ databases">
        <title>Intestinitalea alba gen. nov., sp. nov., a novel genus of the family Enterobacteriaceae, isolated from the gut of the plastic-eating mealworm Tenebrio molitor L.</title>
        <authorList>
            <person name="Yang Y."/>
        </authorList>
    </citation>
    <scope>NUCLEOTIDE SEQUENCE</scope>
    <source>
        <strain evidence="10">BIT-L3</strain>
    </source>
</reference>
<dbReference type="InterPro" id="IPR001829">
    <property type="entry name" value="Pili_assmbl_chaperone_bac"/>
</dbReference>
<gene>
    <name evidence="10" type="ORF">JJB97_16290</name>
</gene>
<comment type="similarity">
    <text evidence="2">Belongs to the periplasmic pilus chaperone family.</text>
</comment>
<evidence type="ECO:0000256" key="1">
    <source>
        <dbReference type="ARBA" id="ARBA00004418"/>
    </source>
</evidence>
<organism evidence="10 11">
    <name type="scientific">Tenebrionibacter intestinalis</name>
    <dbReference type="NCBI Taxonomy" id="2799638"/>
    <lineage>
        <taxon>Bacteria</taxon>
        <taxon>Pseudomonadati</taxon>
        <taxon>Pseudomonadota</taxon>
        <taxon>Gammaproteobacteria</taxon>
        <taxon>Enterobacterales</taxon>
        <taxon>Enterobacteriaceae</taxon>
        <taxon>Tenebrionibacter/Tenebrionicola group</taxon>
        <taxon>Tenebrionibacter</taxon>
    </lineage>
</organism>
<dbReference type="RefSeq" id="WP_238715130.1">
    <property type="nucleotide sequence ID" value="NZ_JAEPBH010000058.1"/>
</dbReference>
<dbReference type="InterPro" id="IPR050643">
    <property type="entry name" value="Periplasmic_pilus_chap"/>
</dbReference>
<keyword evidence="4" id="KW-0574">Periplasm</keyword>
<dbReference type="PRINTS" id="PR00969">
    <property type="entry name" value="CHAPERONPILI"/>
</dbReference>
<accession>A0A8K0V9N4</accession>
<dbReference type="Pfam" id="PF02753">
    <property type="entry name" value="PapD_C"/>
    <property type="match status" value="1"/>
</dbReference>
<evidence type="ECO:0000313" key="10">
    <source>
        <dbReference type="EMBL" id="MBK4716862.1"/>
    </source>
</evidence>
<dbReference type="Pfam" id="PF00345">
    <property type="entry name" value="PapD_N"/>
    <property type="match status" value="1"/>
</dbReference>
<keyword evidence="11" id="KW-1185">Reference proteome</keyword>
<evidence type="ECO:0000256" key="6">
    <source>
        <dbReference type="ARBA" id="ARBA00023319"/>
    </source>
</evidence>
<feature type="domain" description="Pili assembly chaperone N-terminal" evidence="8">
    <location>
        <begin position="22"/>
        <end position="135"/>
    </location>
</feature>
<dbReference type="PANTHER" id="PTHR30251:SF9">
    <property type="entry name" value="CHAPERONE PROTEIN CAF1M"/>
    <property type="match status" value="1"/>
</dbReference>
<dbReference type="InterPro" id="IPR036316">
    <property type="entry name" value="Pili_assmbl_chap_C_dom_sf"/>
</dbReference>
<evidence type="ECO:0000256" key="4">
    <source>
        <dbReference type="ARBA" id="ARBA00022764"/>
    </source>
</evidence>
<feature type="chain" id="PRO_5035427810" evidence="7">
    <location>
        <begin position="22"/>
        <end position="221"/>
    </location>
</feature>
<dbReference type="Proteomes" id="UP000659047">
    <property type="component" value="Unassembled WGS sequence"/>
</dbReference>
<evidence type="ECO:0000256" key="2">
    <source>
        <dbReference type="ARBA" id="ARBA00007399"/>
    </source>
</evidence>
<name>A0A8K0V9N4_9ENTR</name>
<dbReference type="InterPro" id="IPR016148">
    <property type="entry name" value="Pili_assmbl_chaperone_C"/>
</dbReference>
<feature type="domain" description="Pili assembly chaperone C-terminal" evidence="9">
    <location>
        <begin position="157"/>
        <end position="213"/>
    </location>
</feature>
<dbReference type="EMBL" id="JAEPBH010000058">
    <property type="protein sequence ID" value="MBK4716862.1"/>
    <property type="molecule type" value="Genomic_DNA"/>
</dbReference>
<dbReference type="InterPro" id="IPR008962">
    <property type="entry name" value="PapD-like_sf"/>
</dbReference>
<evidence type="ECO:0000256" key="7">
    <source>
        <dbReference type="SAM" id="SignalP"/>
    </source>
</evidence>
<dbReference type="SUPFAM" id="SSF49584">
    <property type="entry name" value="Periplasmic chaperone C-domain"/>
    <property type="match status" value="1"/>
</dbReference>
<dbReference type="GO" id="GO:0030288">
    <property type="term" value="C:outer membrane-bounded periplasmic space"/>
    <property type="evidence" value="ECO:0007669"/>
    <property type="project" value="InterPro"/>
</dbReference>
<dbReference type="SUPFAM" id="SSF49354">
    <property type="entry name" value="PapD-like"/>
    <property type="match status" value="1"/>
</dbReference>